<keyword evidence="3" id="KW-1185">Reference proteome</keyword>
<proteinExistence type="predicted"/>
<organism evidence="2 3">
    <name type="scientific">Phycomyces blakesleeanus (strain ATCC 8743b / DSM 1359 / FGSC 10004 / NBRC 33097 / NRRL 1555)</name>
    <dbReference type="NCBI Taxonomy" id="763407"/>
    <lineage>
        <taxon>Eukaryota</taxon>
        <taxon>Fungi</taxon>
        <taxon>Fungi incertae sedis</taxon>
        <taxon>Mucoromycota</taxon>
        <taxon>Mucoromycotina</taxon>
        <taxon>Mucoromycetes</taxon>
        <taxon>Mucorales</taxon>
        <taxon>Phycomycetaceae</taxon>
        <taxon>Phycomyces</taxon>
    </lineage>
</organism>
<reference evidence="3" key="1">
    <citation type="submission" date="2015-06" db="EMBL/GenBank/DDBJ databases">
        <title>Expansion of signal transduction pathways in fungi by whole-genome duplication.</title>
        <authorList>
            <consortium name="DOE Joint Genome Institute"/>
            <person name="Corrochano L.M."/>
            <person name="Kuo A."/>
            <person name="Marcet-Houben M."/>
            <person name="Polaino S."/>
            <person name="Salamov A."/>
            <person name="Villalobos J.M."/>
            <person name="Alvarez M.I."/>
            <person name="Avalos J."/>
            <person name="Benito E.P."/>
            <person name="Benoit I."/>
            <person name="Burger G."/>
            <person name="Camino L.P."/>
            <person name="Canovas D."/>
            <person name="Cerda-Olmedo E."/>
            <person name="Cheng J.-F."/>
            <person name="Dominguez A."/>
            <person name="Elias M."/>
            <person name="Eslava A.P."/>
            <person name="Glaser F."/>
            <person name="Grimwood J."/>
            <person name="Gutierrez G."/>
            <person name="Heitman J."/>
            <person name="Henrissat B."/>
            <person name="Iturriaga E.A."/>
            <person name="Lang B.F."/>
            <person name="Lavin J.L."/>
            <person name="Lee S."/>
            <person name="Li W."/>
            <person name="Lindquist E."/>
            <person name="Lopez-Garcia S."/>
            <person name="Luque E.M."/>
            <person name="Marcos A.T."/>
            <person name="Martin J."/>
            <person name="McCluskey K."/>
            <person name="Medina H.R."/>
            <person name="Miralles-Duran A."/>
            <person name="Miyazaki A."/>
            <person name="Munoz-Torres E."/>
            <person name="Oguiza J.A."/>
            <person name="Ohm R."/>
            <person name="Olmedo M."/>
            <person name="Orejas M."/>
            <person name="Ortiz-Castellanos L."/>
            <person name="Pisabarro A.G."/>
            <person name="Rodriguez-Romero J."/>
            <person name="Ruiz-Herrera J."/>
            <person name="Ruiz-Vazquez R."/>
            <person name="Sanz C."/>
            <person name="Schackwitz W."/>
            <person name="Schmutz J."/>
            <person name="Shahriari M."/>
            <person name="Shelest E."/>
            <person name="Silva-Franco F."/>
            <person name="Soanes D."/>
            <person name="Syed K."/>
            <person name="Tagua V.G."/>
            <person name="Talbot N.J."/>
            <person name="Thon M."/>
            <person name="De vries R.P."/>
            <person name="Wiebenga A."/>
            <person name="Yadav J.S."/>
            <person name="Braun E.L."/>
            <person name="Baker S."/>
            <person name="Garre V."/>
            <person name="Horwitz B."/>
            <person name="Torres-Martinez S."/>
            <person name="Idnurm A."/>
            <person name="Herrera-Estrella A."/>
            <person name="Gabaldon T."/>
            <person name="Grigoriev I.V."/>
        </authorList>
    </citation>
    <scope>NUCLEOTIDE SEQUENCE [LARGE SCALE GENOMIC DNA]</scope>
    <source>
        <strain evidence="3">NRRL 1555(-)</strain>
    </source>
</reference>
<keyword evidence="1" id="KW-0472">Membrane</keyword>
<protein>
    <submittedName>
        <fullName evidence="2">Uncharacterized protein</fullName>
    </submittedName>
</protein>
<dbReference type="GeneID" id="28996972"/>
<dbReference type="AlphaFoldDB" id="A0A162PRM2"/>
<dbReference type="Proteomes" id="UP000077315">
    <property type="component" value="Unassembled WGS sequence"/>
</dbReference>
<sequence>MNVAMNVAMAMAMAMAIALDKGLLLHVMLIYPVIFVLISTLLSLTTCITLMLGWVLLDNDPQLFSVDIMKSLTKQFEGFTIKKPLFEPEIRNSPENMETRFEWFMKWKNFNLGSYKELCFH</sequence>
<evidence type="ECO:0000256" key="1">
    <source>
        <dbReference type="SAM" id="Phobius"/>
    </source>
</evidence>
<dbReference type="OrthoDB" id="2214365at2759"/>
<name>A0A162PRM2_PHYB8</name>
<evidence type="ECO:0000313" key="2">
    <source>
        <dbReference type="EMBL" id="OAD72256.1"/>
    </source>
</evidence>
<accession>A0A162PRM2</accession>
<dbReference type="VEuPathDB" id="FungiDB:PHYBLDRAFT_169397"/>
<evidence type="ECO:0000313" key="3">
    <source>
        <dbReference type="Proteomes" id="UP000077315"/>
    </source>
</evidence>
<dbReference type="RefSeq" id="XP_018290296.1">
    <property type="nucleotide sequence ID" value="XM_018436066.1"/>
</dbReference>
<keyword evidence="1" id="KW-0812">Transmembrane</keyword>
<dbReference type="InParanoid" id="A0A162PRM2"/>
<keyword evidence="1" id="KW-1133">Transmembrane helix</keyword>
<dbReference type="EMBL" id="KV440983">
    <property type="protein sequence ID" value="OAD72256.1"/>
    <property type="molecule type" value="Genomic_DNA"/>
</dbReference>
<feature type="transmembrane region" description="Helical" evidence="1">
    <location>
        <begin position="28"/>
        <end position="57"/>
    </location>
</feature>
<gene>
    <name evidence="2" type="ORF">PHYBLDRAFT_169397</name>
</gene>